<dbReference type="PANTHER" id="PTHR19932">
    <property type="entry name" value="WD REPEAT AND HMG-BOX DNA BINDING PROTEIN"/>
    <property type="match status" value="1"/>
</dbReference>
<dbReference type="AlphaFoldDB" id="A0A2I0T9T4"/>
<gene>
    <name evidence="3" type="ORF">llap_19142</name>
</gene>
<accession>A0A2I0T9T4</accession>
<evidence type="ECO:0000259" key="2">
    <source>
        <dbReference type="Pfam" id="PF20946"/>
    </source>
</evidence>
<keyword evidence="3" id="KW-0238">DNA-binding</keyword>
<evidence type="ECO:0000313" key="4">
    <source>
        <dbReference type="Proteomes" id="UP000233556"/>
    </source>
</evidence>
<dbReference type="PANTHER" id="PTHR19932:SF10">
    <property type="entry name" value="WD REPEAT AND HMG-BOX DNA-BINDING PROTEIN 1"/>
    <property type="match status" value="1"/>
</dbReference>
<feature type="region of interest" description="Disordered" evidence="1">
    <location>
        <begin position="109"/>
        <end position="129"/>
    </location>
</feature>
<reference evidence="4" key="2">
    <citation type="submission" date="2017-12" db="EMBL/GenBank/DDBJ databases">
        <title>Genome sequence of the Bar-tailed Godwit (Limosa lapponica baueri).</title>
        <authorList>
            <person name="Lima N.C.B."/>
            <person name="Parody-Merino A.M."/>
            <person name="Battley P.F."/>
            <person name="Fidler A.E."/>
            <person name="Prosdocimi F."/>
        </authorList>
    </citation>
    <scope>NUCLEOTIDE SEQUENCE [LARGE SCALE GENOMIC DNA]</scope>
</reference>
<dbReference type="GO" id="GO:0006261">
    <property type="term" value="P:DNA-templated DNA replication"/>
    <property type="evidence" value="ECO:0007669"/>
    <property type="project" value="TreeGrafter"/>
</dbReference>
<proteinExistence type="predicted"/>
<dbReference type="InterPro" id="IPR048591">
    <property type="entry name" value="WDHD1/CFT4_hel"/>
</dbReference>
<dbReference type="GO" id="GO:0006281">
    <property type="term" value="P:DNA repair"/>
    <property type="evidence" value="ECO:0007669"/>
    <property type="project" value="TreeGrafter"/>
</dbReference>
<dbReference type="Pfam" id="PF20946">
    <property type="entry name" value="Ctf4_C"/>
    <property type="match status" value="1"/>
</dbReference>
<dbReference type="OrthoDB" id="427368at2759"/>
<dbReference type="Proteomes" id="UP000233556">
    <property type="component" value="Unassembled WGS sequence"/>
</dbReference>
<dbReference type="GO" id="GO:0043596">
    <property type="term" value="C:nuclear replication fork"/>
    <property type="evidence" value="ECO:0007669"/>
    <property type="project" value="TreeGrafter"/>
</dbReference>
<dbReference type="GO" id="GO:0000278">
    <property type="term" value="P:mitotic cell cycle"/>
    <property type="evidence" value="ECO:0007669"/>
    <property type="project" value="TreeGrafter"/>
</dbReference>
<keyword evidence="4" id="KW-1185">Reference proteome</keyword>
<evidence type="ECO:0000313" key="3">
    <source>
        <dbReference type="EMBL" id="PKU30554.1"/>
    </source>
</evidence>
<reference evidence="4" key="1">
    <citation type="submission" date="2017-11" db="EMBL/GenBank/DDBJ databases">
        <authorList>
            <person name="Lima N.C."/>
            <person name="Parody-Merino A.M."/>
            <person name="Battley P.F."/>
            <person name="Fidler A.E."/>
            <person name="Prosdocimi F."/>
        </authorList>
    </citation>
    <scope>NUCLEOTIDE SEQUENCE [LARGE SCALE GENOMIC DNA]</scope>
</reference>
<name>A0A2I0T9T4_LIMLA</name>
<sequence length="129" mass="15097">MLNRGLGNTWIPEQYWRSVVFHNHMDYLSKNGYELDENTKSQSVKEQQELLMKLFALSCKLEREFRCVELADLMTQNVVNLAIKYASRSRRLNLAQRLSEMAVEKASELARAAEDEEEEEDFRKHLNAG</sequence>
<feature type="domain" description="WDHD1/CFT4 helical bundle" evidence="2">
    <location>
        <begin position="13"/>
        <end position="107"/>
    </location>
</feature>
<dbReference type="EMBL" id="KZ514444">
    <property type="protein sequence ID" value="PKU30554.1"/>
    <property type="molecule type" value="Genomic_DNA"/>
</dbReference>
<dbReference type="GO" id="GO:0003682">
    <property type="term" value="F:chromatin binding"/>
    <property type="evidence" value="ECO:0007669"/>
    <property type="project" value="TreeGrafter"/>
</dbReference>
<protein>
    <submittedName>
        <fullName evidence="3">Wd repeat and hmg-box dna-binding protein 1</fullName>
    </submittedName>
</protein>
<dbReference type="GO" id="GO:0003677">
    <property type="term" value="F:DNA binding"/>
    <property type="evidence" value="ECO:0007669"/>
    <property type="project" value="UniProtKB-KW"/>
</dbReference>
<evidence type="ECO:0000256" key="1">
    <source>
        <dbReference type="SAM" id="MobiDB-lite"/>
    </source>
</evidence>
<organism evidence="3 4">
    <name type="scientific">Limosa lapponica baueri</name>
    <dbReference type="NCBI Taxonomy" id="1758121"/>
    <lineage>
        <taxon>Eukaryota</taxon>
        <taxon>Metazoa</taxon>
        <taxon>Chordata</taxon>
        <taxon>Craniata</taxon>
        <taxon>Vertebrata</taxon>
        <taxon>Euteleostomi</taxon>
        <taxon>Archelosauria</taxon>
        <taxon>Archosauria</taxon>
        <taxon>Dinosauria</taxon>
        <taxon>Saurischia</taxon>
        <taxon>Theropoda</taxon>
        <taxon>Coelurosauria</taxon>
        <taxon>Aves</taxon>
        <taxon>Neognathae</taxon>
        <taxon>Neoaves</taxon>
        <taxon>Charadriiformes</taxon>
        <taxon>Scolopacidae</taxon>
        <taxon>Limosa</taxon>
    </lineage>
</organism>